<dbReference type="Proteomes" id="UP000006753">
    <property type="component" value="Unassembled WGS sequence"/>
</dbReference>
<name>K1WX85_MARBU</name>
<keyword evidence="3" id="KW-1185">Reference proteome</keyword>
<organism evidence="2 3">
    <name type="scientific">Marssonina brunnea f. sp. multigermtubi (strain MB_m1)</name>
    <name type="common">Marssonina leaf spot fungus</name>
    <dbReference type="NCBI Taxonomy" id="1072389"/>
    <lineage>
        <taxon>Eukaryota</taxon>
        <taxon>Fungi</taxon>
        <taxon>Dikarya</taxon>
        <taxon>Ascomycota</taxon>
        <taxon>Pezizomycotina</taxon>
        <taxon>Leotiomycetes</taxon>
        <taxon>Helotiales</taxon>
        <taxon>Drepanopezizaceae</taxon>
        <taxon>Drepanopeziza</taxon>
    </lineage>
</organism>
<dbReference type="EMBL" id="JH921450">
    <property type="protein sequence ID" value="EKD13298.1"/>
    <property type="molecule type" value="Genomic_DNA"/>
</dbReference>
<dbReference type="HOGENOM" id="CLU_1090196_0_0_1"/>
<dbReference type="InParanoid" id="K1WX85"/>
<accession>K1WX85</accession>
<protein>
    <submittedName>
        <fullName evidence="2">Uncharacterized protein</fullName>
    </submittedName>
</protein>
<sequence length="255" mass="27944">MAQTRVQHDARNESEQPTEPVQVPGAFSSREGRTAVSSPASNQSSRCQRSERRKIAYPPMKARKVCAEESFFQGTTMQAPTTAVIMHPRSMLIRFGNVTLKSFAADAELAVVFFLAALAPRNQKSCHDQLARIKRENGLDHDRYILGAIGVLDSKPEHGKNSTTYSRKVCEIVSERGSKATKKGVWSLAPVAPLGTMGMATQRKSFCLYENSYTYSDAKKKKAGRTAGIASFQLNPTVEIELAVCHVHGLIVSVA</sequence>
<proteinExistence type="predicted"/>
<feature type="compositionally biased region" description="Basic and acidic residues" evidence="1">
    <location>
        <begin position="1"/>
        <end position="14"/>
    </location>
</feature>
<gene>
    <name evidence="2" type="ORF">MBM_08381</name>
</gene>
<evidence type="ECO:0000313" key="3">
    <source>
        <dbReference type="Proteomes" id="UP000006753"/>
    </source>
</evidence>
<reference evidence="2 3" key="1">
    <citation type="journal article" date="2012" name="BMC Genomics">
        <title>Sequencing the genome of Marssonina brunnea reveals fungus-poplar co-evolution.</title>
        <authorList>
            <person name="Zhu S."/>
            <person name="Cao Y.-Z."/>
            <person name="Jiang C."/>
            <person name="Tan B.-Y."/>
            <person name="Wang Z."/>
            <person name="Feng S."/>
            <person name="Zhang L."/>
            <person name="Su X.-H."/>
            <person name="Brejova B."/>
            <person name="Vinar T."/>
            <person name="Xu M."/>
            <person name="Wang M.-X."/>
            <person name="Zhang S.-G."/>
            <person name="Huang M.-R."/>
            <person name="Wu R."/>
            <person name="Zhou Y."/>
        </authorList>
    </citation>
    <scope>NUCLEOTIDE SEQUENCE [LARGE SCALE GENOMIC DNA]</scope>
    <source>
        <strain evidence="2 3">MB_m1</strain>
    </source>
</reference>
<evidence type="ECO:0000313" key="2">
    <source>
        <dbReference type="EMBL" id="EKD13298.1"/>
    </source>
</evidence>
<dbReference type="OrthoDB" id="10525770at2759"/>
<dbReference type="AlphaFoldDB" id="K1WX85"/>
<feature type="compositionally biased region" description="Polar residues" evidence="1">
    <location>
        <begin position="35"/>
        <end position="47"/>
    </location>
</feature>
<feature type="region of interest" description="Disordered" evidence="1">
    <location>
        <begin position="1"/>
        <end position="54"/>
    </location>
</feature>
<dbReference type="KEGG" id="mbe:MBM_08381"/>
<evidence type="ECO:0000256" key="1">
    <source>
        <dbReference type="SAM" id="MobiDB-lite"/>
    </source>
</evidence>